<accession>A0ACB9P1M1</accession>
<dbReference type="EMBL" id="CM042886">
    <property type="protein sequence ID" value="KAI4342276.1"/>
    <property type="molecule type" value="Genomic_DNA"/>
</dbReference>
<protein>
    <submittedName>
        <fullName evidence="1">Uncharacterized protein</fullName>
    </submittedName>
</protein>
<reference evidence="2" key="1">
    <citation type="journal article" date="2023" name="Front. Plant Sci.">
        <title>Chromosomal-level genome assembly of Melastoma candidum provides insights into trichome evolution.</title>
        <authorList>
            <person name="Zhong Y."/>
            <person name="Wu W."/>
            <person name="Sun C."/>
            <person name="Zou P."/>
            <person name="Liu Y."/>
            <person name="Dai S."/>
            <person name="Zhou R."/>
        </authorList>
    </citation>
    <scope>NUCLEOTIDE SEQUENCE [LARGE SCALE GENOMIC DNA]</scope>
</reference>
<organism evidence="1 2">
    <name type="scientific">Melastoma candidum</name>
    <dbReference type="NCBI Taxonomy" id="119954"/>
    <lineage>
        <taxon>Eukaryota</taxon>
        <taxon>Viridiplantae</taxon>
        <taxon>Streptophyta</taxon>
        <taxon>Embryophyta</taxon>
        <taxon>Tracheophyta</taxon>
        <taxon>Spermatophyta</taxon>
        <taxon>Magnoliopsida</taxon>
        <taxon>eudicotyledons</taxon>
        <taxon>Gunneridae</taxon>
        <taxon>Pentapetalae</taxon>
        <taxon>rosids</taxon>
        <taxon>malvids</taxon>
        <taxon>Myrtales</taxon>
        <taxon>Melastomataceae</taxon>
        <taxon>Melastomatoideae</taxon>
        <taxon>Melastomateae</taxon>
        <taxon>Melastoma</taxon>
    </lineage>
</organism>
<evidence type="ECO:0000313" key="1">
    <source>
        <dbReference type="EMBL" id="KAI4342276.1"/>
    </source>
</evidence>
<proteinExistence type="predicted"/>
<sequence length="348" mass="37517">MAKILLLLASLVLAMMSTYVQADGLRPGFYLFTCPIAESIVKSAVESHFRSNPAVAPKLLRMHFHDCFVKGCDASILVDGQTAEKTAVPNLSLAPAFPVIDDAKAQLEAACPGVVSCADIVALAARDAVLLMMYVSTYYSDMKWFNNDDVDARQTNGLGWPVLTGRRDGRVSLASDTASLPSPFDSIDVQKQKFSNLGLDTQDLVTLVGGHTIGTAACQFFRNRLYNFNNTNGTSDPTISPSFLPQLEALCPQNGDGNVRVDLDTGSGNSFDTAFYANLMNGRGILDSDQKLWTDASTRAVVQRFLGIRGLLGLTFNVEFGKSMVKMGNIGVLTGSNGEIRNICTAFN</sequence>
<gene>
    <name evidence="1" type="ORF">MLD38_026918</name>
</gene>
<dbReference type="Proteomes" id="UP001057402">
    <property type="component" value="Chromosome 7"/>
</dbReference>
<evidence type="ECO:0000313" key="2">
    <source>
        <dbReference type="Proteomes" id="UP001057402"/>
    </source>
</evidence>
<comment type="caution">
    <text evidence="1">The sequence shown here is derived from an EMBL/GenBank/DDBJ whole genome shotgun (WGS) entry which is preliminary data.</text>
</comment>
<name>A0ACB9P1M1_9MYRT</name>
<keyword evidence="2" id="KW-1185">Reference proteome</keyword>